<evidence type="ECO:0000259" key="1">
    <source>
        <dbReference type="Pfam" id="PF07727"/>
    </source>
</evidence>
<name>A0A8D8T3G0_9HEMI</name>
<dbReference type="PANTHER" id="PTHR11439:SF483">
    <property type="entry name" value="PEPTIDE SYNTHASE GLIP-LIKE, PUTATIVE (AFU_ORTHOLOGUE AFUA_3G12920)-RELATED"/>
    <property type="match status" value="1"/>
</dbReference>
<dbReference type="GO" id="GO:0071897">
    <property type="term" value="P:DNA biosynthetic process"/>
    <property type="evidence" value="ECO:0007669"/>
    <property type="project" value="UniProtKB-ARBA"/>
</dbReference>
<evidence type="ECO:0000313" key="2">
    <source>
        <dbReference type="EMBL" id="CAG6677232.1"/>
    </source>
</evidence>
<dbReference type="PANTHER" id="PTHR11439">
    <property type="entry name" value="GAG-POL-RELATED RETROTRANSPOSON"/>
    <property type="match status" value="1"/>
</dbReference>
<dbReference type="EMBL" id="HBUF01241835">
    <property type="protein sequence ID" value="CAG6677232.1"/>
    <property type="molecule type" value="Transcribed_RNA"/>
</dbReference>
<accession>A0A8D8T3G0</accession>
<organism evidence="2">
    <name type="scientific">Cacopsylla melanoneura</name>
    <dbReference type="NCBI Taxonomy" id="428564"/>
    <lineage>
        <taxon>Eukaryota</taxon>
        <taxon>Metazoa</taxon>
        <taxon>Ecdysozoa</taxon>
        <taxon>Arthropoda</taxon>
        <taxon>Hexapoda</taxon>
        <taxon>Insecta</taxon>
        <taxon>Pterygota</taxon>
        <taxon>Neoptera</taxon>
        <taxon>Paraneoptera</taxon>
        <taxon>Hemiptera</taxon>
        <taxon>Sternorrhyncha</taxon>
        <taxon>Psylloidea</taxon>
        <taxon>Psyllidae</taxon>
        <taxon>Psyllinae</taxon>
        <taxon>Cacopsylla</taxon>
    </lineage>
</organism>
<dbReference type="CDD" id="cd09272">
    <property type="entry name" value="RNase_HI_RT_Ty1"/>
    <property type="match status" value="1"/>
</dbReference>
<dbReference type="InterPro" id="IPR013103">
    <property type="entry name" value="RVT_2"/>
</dbReference>
<sequence length="536" mass="62057">MPSRLNDYVLDHEMGLVHNVVNGQGMSSEPFLDQCPLSKEEAMKSADKVKWQTAIEEELNSHKRYETWETVPRPSDKKVIDSKWVFKVKTDGDGKPERFKARLVARGFQTNDYKETYSPVAKLTTFRVLMSVANHHGYTVKQMDVKTAFLNGNLKEEIFMDLPEDMYNPQTVCKLKKSIYGLKQSPRNWNQRFNTFMEKESFVNSKHDTCLYVKISKDSILYVLLYVDDIILVGNNEVSLGYFKSKLTSEFEMVSLDNINYLGLIVERNKDTGEMKIHQNKYLGHVLTRFDMKDCKTISTPIEKGLHLAKASSEEEKTDKPFRELVGSLMYLMIGSRPDICYALNFFCKYQDQATNECFNHLKRILRYLNQTKVLVYTKEECETLYGFVDADWANDKDDRKSISGYCYFVYGNLVSWCTRKQSLVSLSSTEAEYIACSVATCEALWLKGILLDLSIEIDHVPLYEDNQSAIHMAKNRENGKRTKHVDIKYHFIRDEVEKGNVILKYVPTDKQVADMFTKSLSYPVFQKFLKDLGIV</sequence>
<dbReference type="SUPFAM" id="SSF56672">
    <property type="entry name" value="DNA/RNA polymerases"/>
    <property type="match status" value="1"/>
</dbReference>
<protein>
    <submittedName>
        <fullName evidence="2">Copia protein</fullName>
    </submittedName>
</protein>
<dbReference type="AlphaFoldDB" id="A0A8D8T3G0"/>
<feature type="domain" description="Reverse transcriptase Ty1/copia-type" evidence="1">
    <location>
        <begin position="65"/>
        <end position="304"/>
    </location>
</feature>
<proteinExistence type="predicted"/>
<reference evidence="2" key="1">
    <citation type="submission" date="2021-05" db="EMBL/GenBank/DDBJ databases">
        <authorList>
            <person name="Alioto T."/>
            <person name="Alioto T."/>
            <person name="Gomez Garrido J."/>
        </authorList>
    </citation>
    <scope>NUCLEOTIDE SEQUENCE</scope>
</reference>
<dbReference type="InterPro" id="IPR043502">
    <property type="entry name" value="DNA/RNA_pol_sf"/>
</dbReference>
<dbReference type="Pfam" id="PF07727">
    <property type="entry name" value="RVT_2"/>
    <property type="match status" value="1"/>
</dbReference>